<feature type="transmembrane region" description="Helical" evidence="7">
    <location>
        <begin position="392"/>
        <end position="415"/>
    </location>
</feature>
<evidence type="ECO:0000256" key="5">
    <source>
        <dbReference type="ARBA" id="ARBA00022989"/>
    </source>
</evidence>
<feature type="domain" description="Major facilitator superfamily (MFS) profile" evidence="8">
    <location>
        <begin position="106"/>
        <end position="479"/>
    </location>
</feature>
<protein>
    <submittedName>
        <fullName evidence="9">MFS transporter</fullName>
    </submittedName>
</protein>
<dbReference type="CDD" id="cd17325">
    <property type="entry name" value="MFS_MdtG_SLC18_like"/>
    <property type="match status" value="1"/>
</dbReference>
<feature type="transmembrane region" description="Helical" evidence="7">
    <location>
        <begin position="196"/>
        <end position="219"/>
    </location>
</feature>
<evidence type="ECO:0000256" key="7">
    <source>
        <dbReference type="SAM" id="Phobius"/>
    </source>
</evidence>
<sequence length="494" mass="53796">MGIHPIRFLRIMGLLDGLSLITLLFISMPLKYFADLPQFVTINGSIHGGIFILYLIAIAIVQLRIQWNIGWSFLAVFVAFIPFGNFVFDSKLKKMQPLLHIKPFPKQWLVYAIIFFSFFDLFVQLPIMSTYALSVGASTFVAGIVVGLYSFMNTFGNIFSGIYTDKIGAFRILVFGLLVSVLSLLCYQLVDNTTVLLIVRCVHGFSSGFITPAAFTLLANMRAANEQGSGSAFTGSFVGIAAIVGPASSGILASKISVANVFSLVALYGLVLLIGLLLFLRKTQLPKREKKKTSETLEWNSNLLKAYGGAFFLMFSQGVLAYLLPIYVQDLGYGSRVAGTLLSVFGIVAVLIFILPTNKIFDYLNAQYTLLIGVLLMGIAQIGIGLASEMTLLYGILALYGVGFAFLFPSINALLIEATTQEIRGKAYGYFYAFFSIGVVAGSSVLGALNLVGTPGFMFTGGILFTFCLVIIISLIKSNSSLLKVSRKENLHQS</sequence>
<evidence type="ECO:0000256" key="2">
    <source>
        <dbReference type="ARBA" id="ARBA00022448"/>
    </source>
</evidence>
<feature type="transmembrane region" description="Helical" evidence="7">
    <location>
        <begin position="427"/>
        <end position="451"/>
    </location>
</feature>
<dbReference type="PANTHER" id="PTHR23517">
    <property type="entry name" value="RESISTANCE PROTEIN MDTM, PUTATIVE-RELATED-RELATED"/>
    <property type="match status" value="1"/>
</dbReference>
<accession>A0ABR8XRP3</accession>
<dbReference type="Gene3D" id="1.20.1250.20">
    <property type="entry name" value="MFS general substrate transporter like domains"/>
    <property type="match status" value="2"/>
</dbReference>
<dbReference type="InterPro" id="IPR011701">
    <property type="entry name" value="MFS"/>
</dbReference>
<evidence type="ECO:0000256" key="3">
    <source>
        <dbReference type="ARBA" id="ARBA00022475"/>
    </source>
</evidence>
<evidence type="ECO:0000256" key="6">
    <source>
        <dbReference type="ARBA" id="ARBA00023136"/>
    </source>
</evidence>
<feature type="transmembrane region" description="Helical" evidence="7">
    <location>
        <begin position="336"/>
        <end position="356"/>
    </location>
</feature>
<feature type="transmembrane region" description="Helical" evidence="7">
    <location>
        <begin position="39"/>
        <end position="63"/>
    </location>
</feature>
<keyword evidence="6 7" id="KW-0472">Membrane</keyword>
<dbReference type="InterPro" id="IPR023845">
    <property type="entry name" value="DUF3817_TM"/>
</dbReference>
<dbReference type="RefSeq" id="WP_191705117.1">
    <property type="nucleotide sequence ID" value="NZ_JACSPW010000019.1"/>
</dbReference>
<dbReference type="InterPro" id="IPR036259">
    <property type="entry name" value="MFS_trans_sf"/>
</dbReference>
<dbReference type="PROSITE" id="PS50850">
    <property type="entry name" value="MFS"/>
    <property type="match status" value="1"/>
</dbReference>
<evidence type="ECO:0000313" key="10">
    <source>
        <dbReference type="Proteomes" id="UP000600565"/>
    </source>
</evidence>
<dbReference type="NCBIfam" id="TIGR03954">
    <property type="entry name" value="integ_memb_HG"/>
    <property type="match status" value="1"/>
</dbReference>
<keyword evidence="2" id="KW-0813">Transport</keyword>
<feature type="transmembrane region" description="Helical" evidence="7">
    <location>
        <begin position="258"/>
        <end position="281"/>
    </location>
</feature>
<reference evidence="9 10" key="1">
    <citation type="submission" date="2020-08" db="EMBL/GenBank/DDBJ databases">
        <title>A Genomic Blueprint of the Chicken Gut Microbiome.</title>
        <authorList>
            <person name="Gilroy R."/>
            <person name="Ravi A."/>
            <person name="Getino M."/>
            <person name="Pursley I."/>
            <person name="Horton D.L."/>
            <person name="Alikhan N.-F."/>
            <person name="Baker D."/>
            <person name="Gharbi K."/>
            <person name="Hall N."/>
            <person name="Watson M."/>
            <person name="Adriaenssens E.M."/>
            <person name="Foster-Nyarko E."/>
            <person name="Jarju S."/>
            <person name="Secka A."/>
            <person name="Antonio M."/>
            <person name="Oren A."/>
            <person name="Chaudhuri R."/>
            <person name="La Ragione R.M."/>
            <person name="Hildebrand F."/>
            <person name="Pallen M.J."/>
        </authorList>
    </citation>
    <scope>NUCLEOTIDE SEQUENCE [LARGE SCALE GENOMIC DNA]</scope>
    <source>
        <strain evidence="9 10">Sa1YVA6</strain>
    </source>
</reference>
<comment type="caution">
    <text evidence="9">The sequence shown here is derived from an EMBL/GenBank/DDBJ whole genome shotgun (WGS) entry which is preliminary data.</text>
</comment>
<feature type="transmembrane region" description="Helical" evidence="7">
    <location>
        <begin position="172"/>
        <end position="190"/>
    </location>
</feature>
<dbReference type="Pfam" id="PF07690">
    <property type="entry name" value="MFS_1"/>
    <property type="match status" value="2"/>
</dbReference>
<evidence type="ECO:0000256" key="4">
    <source>
        <dbReference type="ARBA" id="ARBA00022692"/>
    </source>
</evidence>
<gene>
    <name evidence="9" type="ORF">H9632_16245</name>
</gene>
<feature type="transmembrane region" description="Helical" evidence="7">
    <location>
        <begin position="131"/>
        <end position="151"/>
    </location>
</feature>
<keyword evidence="10" id="KW-1185">Reference proteome</keyword>
<dbReference type="InterPro" id="IPR050171">
    <property type="entry name" value="MFS_Transporters"/>
</dbReference>
<dbReference type="Pfam" id="PF12823">
    <property type="entry name" value="DUF3817"/>
    <property type="match status" value="1"/>
</dbReference>
<feature type="transmembrane region" description="Helical" evidence="7">
    <location>
        <begin position="6"/>
        <end position="27"/>
    </location>
</feature>
<feature type="transmembrane region" description="Helical" evidence="7">
    <location>
        <begin position="108"/>
        <end position="125"/>
    </location>
</feature>
<dbReference type="SUPFAM" id="SSF103473">
    <property type="entry name" value="MFS general substrate transporter"/>
    <property type="match status" value="1"/>
</dbReference>
<dbReference type="EMBL" id="JACSPW010000019">
    <property type="protein sequence ID" value="MBD8034620.1"/>
    <property type="molecule type" value="Genomic_DNA"/>
</dbReference>
<evidence type="ECO:0000259" key="8">
    <source>
        <dbReference type="PROSITE" id="PS50850"/>
    </source>
</evidence>
<dbReference type="InterPro" id="IPR001958">
    <property type="entry name" value="Tet-R_TetA/multi-R_MdtG-like"/>
</dbReference>
<name>A0ABR8XRP3_9BACL</name>
<keyword evidence="4 7" id="KW-0812">Transmembrane</keyword>
<feature type="transmembrane region" description="Helical" evidence="7">
    <location>
        <begin position="457"/>
        <end position="476"/>
    </location>
</feature>
<proteinExistence type="predicted"/>
<feature type="transmembrane region" description="Helical" evidence="7">
    <location>
        <begin position="368"/>
        <end position="386"/>
    </location>
</feature>
<dbReference type="InterPro" id="IPR020846">
    <property type="entry name" value="MFS_dom"/>
</dbReference>
<keyword evidence="5 7" id="KW-1133">Transmembrane helix</keyword>
<organism evidence="9 10">
    <name type="scientific">Solibacillus merdavium</name>
    <dbReference type="NCBI Taxonomy" id="2762218"/>
    <lineage>
        <taxon>Bacteria</taxon>
        <taxon>Bacillati</taxon>
        <taxon>Bacillota</taxon>
        <taxon>Bacilli</taxon>
        <taxon>Bacillales</taxon>
        <taxon>Caryophanaceae</taxon>
        <taxon>Solibacillus</taxon>
    </lineage>
</organism>
<dbReference type="PRINTS" id="PR01035">
    <property type="entry name" value="TCRTETA"/>
</dbReference>
<evidence type="ECO:0000313" key="9">
    <source>
        <dbReference type="EMBL" id="MBD8034620.1"/>
    </source>
</evidence>
<feature type="transmembrane region" description="Helical" evidence="7">
    <location>
        <begin position="231"/>
        <end position="252"/>
    </location>
</feature>
<feature type="transmembrane region" description="Helical" evidence="7">
    <location>
        <begin position="69"/>
        <end position="88"/>
    </location>
</feature>
<keyword evidence="3" id="KW-1003">Cell membrane</keyword>
<comment type="subcellular location">
    <subcellularLocation>
        <location evidence="1">Cell membrane</location>
        <topology evidence="1">Multi-pass membrane protein</topology>
    </subcellularLocation>
</comment>
<evidence type="ECO:0000256" key="1">
    <source>
        <dbReference type="ARBA" id="ARBA00004651"/>
    </source>
</evidence>
<dbReference type="Proteomes" id="UP000600565">
    <property type="component" value="Unassembled WGS sequence"/>
</dbReference>
<feature type="transmembrane region" description="Helical" evidence="7">
    <location>
        <begin position="302"/>
        <end position="324"/>
    </location>
</feature>